<proteinExistence type="predicted"/>
<dbReference type="Proteomes" id="UP000243073">
    <property type="component" value="Unassembled WGS sequence"/>
</dbReference>
<dbReference type="OrthoDB" id="277577at2"/>
<evidence type="ECO:0000313" key="2">
    <source>
        <dbReference type="EMBL" id="OIN12740.1"/>
    </source>
</evidence>
<reference evidence="2 3" key="1">
    <citation type="submission" date="2016-07" db="EMBL/GenBank/DDBJ databases">
        <title>Draft Genome Sequence of Oceanisphaera psychrotolerans, isolated from coastal sediment samples.</title>
        <authorList>
            <person name="Zhuo S."/>
            <person name="Ruan Z."/>
        </authorList>
    </citation>
    <scope>NUCLEOTIDE SEQUENCE [LARGE SCALE GENOMIC DNA]</scope>
    <source>
        <strain evidence="2 3">LAM-WHM-ZC</strain>
    </source>
</reference>
<gene>
    <name evidence="2" type="ORF">BFR47_11245</name>
</gene>
<dbReference type="Pfam" id="PF13689">
    <property type="entry name" value="DUF4154"/>
    <property type="match status" value="1"/>
</dbReference>
<accession>A0A1J4QGD6</accession>
<organism evidence="2 3">
    <name type="scientific">Oceanisphaera psychrotolerans</name>
    <dbReference type="NCBI Taxonomy" id="1414654"/>
    <lineage>
        <taxon>Bacteria</taxon>
        <taxon>Pseudomonadati</taxon>
        <taxon>Pseudomonadota</taxon>
        <taxon>Gammaproteobacteria</taxon>
        <taxon>Aeromonadales</taxon>
        <taxon>Aeromonadaceae</taxon>
        <taxon>Oceanisphaera</taxon>
    </lineage>
</organism>
<feature type="chain" id="PRO_5009632413" description="DUF4154 domain-containing protein" evidence="1">
    <location>
        <begin position="24"/>
        <end position="173"/>
    </location>
</feature>
<name>A0A1J4QGD6_9GAMM</name>
<keyword evidence="1" id="KW-0732">Signal</keyword>
<evidence type="ECO:0000313" key="3">
    <source>
        <dbReference type="Proteomes" id="UP000243073"/>
    </source>
</evidence>
<comment type="caution">
    <text evidence="2">The sequence shown here is derived from an EMBL/GenBank/DDBJ whole genome shotgun (WGS) entry which is preliminary data.</text>
</comment>
<sequence>MSYPDWRKLLLLPALLLSTPLLGESYDIAVLKVALTYNFAKYVHWPDVPARADLTMCYFGDGNDRFFAQVQGKRVGERSVVVRRTDSVSRVSGCDLVYLGTKERSLMTRLHYQLERQPVLTISDIPGYVSQGGMIELIESGDKLRFKINQREVKNAGLDVSAQILKLALEVRK</sequence>
<dbReference type="EMBL" id="MDKE01000009">
    <property type="protein sequence ID" value="OIN12740.1"/>
    <property type="molecule type" value="Genomic_DNA"/>
</dbReference>
<protein>
    <recommendedName>
        <fullName evidence="4">DUF4154 domain-containing protein</fullName>
    </recommendedName>
</protein>
<dbReference type="STRING" id="1414654.BFR47_11245"/>
<evidence type="ECO:0008006" key="4">
    <source>
        <dbReference type="Google" id="ProtNLM"/>
    </source>
</evidence>
<dbReference type="AlphaFoldDB" id="A0A1J4QGD6"/>
<keyword evidence="3" id="KW-1185">Reference proteome</keyword>
<dbReference type="InterPro" id="IPR025293">
    <property type="entry name" value="YfiR/HmsC-like"/>
</dbReference>
<feature type="signal peptide" evidence="1">
    <location>
        <begin position="1"/>
        <end position="23"/>
    </location>
</feature>
<evidence type="ECO:0000256" key="1">
    <source>
        <dbReference type="SAM" id="SignalP"/>
    </source>
</evidence>
<dbReference type="RefSeq" id="WP_071471806.1">
    <property type="nucleotide sequence ID" value="NZ_MDKE01000009.1"/>
</dbReference>